<dbReference type="SMART" id="SM00327">
    <property type="entry name" value="VWA"/>
    <property type="match status" value="1"/>
</dbReference>
<dbReference type="Gene3D" id="3.40.50.410">
    <property type="entry name" value="von Willebrand factor, type A domain"/>
    <property type="match status" value="1"/>
</dbReference>
<protein>
    <submittedName>
        <fullName evidence="7">Ca-activated chloride channel family protein</fullName>
    </submittedName>
</protein>
<dbReference type="InterPro" id="IPR033881">
    <property type="entry name" value="vWA_BatA_type"/>
</dbReference>
<evidence type="ECO:0000256" key="3">
    <source>
        <dbReference type="ARBA" id="ARBA00022989"/>
    </source>
</evidence>
<keyword evidence="4 5" id="KW-0472">Membrane</keyword>
<dbReference type="InterPro" id="IPR036465">
    <property type="entry name" value="vWFA_dom_sf"/>
</dbReference>
<feature type="transmembrane region" description="Helical" evidence="5">
    <location>
        <begin position="12"/>
        <end position="31"/>
    </location>
</feature>
<reference evidence="7 8" key="1">
    <citation type="journal article" date="2013" name="Stand. Genomic Sci.">
        <title>Genomic Encyclopedia of Type Strains, Phase I: The one thousand microbial genomes (KMG-I) project.</title>
        <authorList>
            <person name="Kyrpides N.C."/>
            <person name="Woyke T."/>
            <person name="Eisen J.A."/>
            <person name="Garrity G."/>
            <person name="Lilburn T.G."/>
            <person name="Beck B.J."/>
            <person name="Whitman W.B."/>
            <person name="Hugenholtz P."/>
            <person name="Klenk H.P."/>
        </authorList>
    </citation>
    <scope>NUCLEOTIDE SEQUENCE [LARGE SCALE GENOMIC DNA]</scope>
    <source>
        <strain evidence="7 8">DSM 13484</strain>
    </source>
</reference>
<evidence type="ECO:0000313" key="8">
    <source>
        <dbReference type="Proteomes" id="UP000316778"/>
    </source>
</evidence>
<dbReference type="InterPro" id="IPR050768">
    <property type="entry name" value="UPF0353/GerABKA_families"/>
</dbReference>
<dbReference type="InterPro" id="IPR002035">
    <property type="entry name" value="VWF_A"/>
</dbReference>
<evidence type="ECO:0000256" key="5">
    <source>
        <dbReference type="SAM" id="Phobius"/>
    </source>
</evidence>
<evidence type="ECO:0000256" key="2">
    <source>
        <dbReference type="ARBA" id="ARBA00022692"/>
    </source>
</evidence>
<evidence type="ECO:0000256" key="1">
    <source>
        <dbReference type="ARBA" id="ARBA00022475"/>
    </source>
</evidence>
<evidence type="ECO:0000259" key="6">
    <source>
        <dbReference type="PROSITE" id="PS50234"/>
    </source>
</evidence>
<name>A0A562TDQ3_CHIJA</name>
<dbReference type="EMBL" id="VLLG01000002">
    <property type="protein sequence ID" value="TWI91384.1"/>
    <property type="molecule type" value="Genomic_DNA"/>
</dbReference>
<comment type="caution">
    <text evidence="7">The sequence shown here is derived from an EMBL/GenBank/DDBJ whole genome shotgun (WGS) entry which is preliminary data.</text>
</comment>
<gene>
    <name evidence="7" type="ORF">LX66_0753</name>
</gene>
<dbReference type="PANTHER" id="PTHR22550">
    <property type="entry name" value="SPORE GERMINATION PROTEIN"/>
    <property type="match status" value="1"/>
</dbReference>
<dbReference type="PROSITE" id="PS50234">
    <property type="entry name" value="VWFA"/>
    <property type="match status" value="1"/>
</dbReference>
<evidence type="ECO:0000313" key="7">
    <source>
        <dbReference type="EMBL" id="TWI91384.1"/>
    </source>
</evidence>
<dbReference type="InterPro" id="IPR024163">
    <property type="entry name" value="Aerotolerance_reg_N"/>
</dbReference>
<evidence type="ECO:0000256" key="4">
    <source>
        <dbReference type="ARBA" id="ARBA00023136"/>
    </source>
</evidence>
<keyword evidence="8" id="KW-1185">Reference proteome</keyword>
<dbReference type="Proteomes" id="UP000316778">
    <property type="component" value="Unassembled WGS sequence"/>
</dbReference>
<dbReference type="CDD" id="cd01467">
    <property type="entry name" value="vWA_BatA_type"/>
    <property type="match status" value="1"/>
</dbReference>
<dbReference type="AlphaFoldDB" id="A0A562TDQ3"/>
<keyword evidence="3 5" id="KW-1133">Transmembrane helix</keyword>
<accession>A0A562TDQ3</accession>
<organism evidence="7 8">
    <name type="scientific">Chitinophaga japonensis</name>
    <name type="common">Flexibacter japonensis</name>
    <dbReference type="NCBI Taxonomy" id="104662"/>
    <lineage>
        <taxon>Bacteria</taxon>
        <taxon>Pseudomonadati</taxon>
        <taxon>Bacteroidota</taxon>
        <taxon>Chitinophagia</taxon>
        <taxon>Chitinophagales</taxon>
        <taxon>Chitinophagaceae</taxon>
        <taxon>Chitinophaga</taxon>
    </lineage>
</organism>
<dbReference type="Pfam" id="PF00092">
    <property type="entry name" value="VWA"/>
    <property type="match status" value="1"/>
</dbReference>
<dbReference type="Pfam" id="PF07584">
    <property type="entry name" value="BatA"/>
    <property type="match status" value="1"/>
</dbReference>
<feature type="domain" description="VWFA" evidence="6">
    <location>
        <begin position="97"/>
        <end position="290"/>
    </location>
</feature>
<keyword evidence="1" id="KW-1003">Cell membrane</keyword>
<keyword evidence="2 5" id="KW-0812">Transmembrane</keyword>
<feature type="transmembrane region" description="Helical" evidence="5">
    <location>
        <begin position="310"/>
        <end position="331"/>
    </location>
</feature>
<dbReference type="OrthoDB" id="6206554at2"/>
<dbReference type="PANTHER" id="PTHR22550:SF5">
    <property type="entry name" value="LEUCINE ZIPPER PROTEIN 4"/>
    <property type="match status" value="1"/>
</dbReference>
<sequence>MDLLIWKNITFAYPWCFWLLLLIPVMIYWYIKRGQRQQGALQVSSIQGLKGLPVSWKARLRPVLLVLRLLAYAALVTALARPQTSNTSESIDSEGIDIVLSVDISGSMLAEDLRPNRLEAAKKVAVEFVGKRVSDRIGLVIFSGESFTQCPITTDHAVLNNQIMQIKSGMLQDGTAIGMGLATAVDRLRSSQARSKVIILLTDGVNNTGLVDPLTALEIAKAFKIRVYTIGIGTYGKAPFPMTMPDGSIQMQMQDVQIDEPLMKKISSETGGKYFRATNTTALQKIYGEIDNLEKTKVEITSYRHYAEHFFPLAMIALGCLLLEVLLRYSVFRSLP</sequence>
<proteinExistence type="predicted"/>
<dbReference type="SUPFAM" id="SSF53300">
    <property type="entry name" value="vWA-like"/>
    <property type="match status" value="1"/>
</dbReference>
<dbReference type="RefSeq" id="WP_145710536.1">
    <property type="nucleotide sequence ID" value="NZ_BAAAFY010000001.1"/>
</dbReference>